<dbReference type="EMBL" id="LNQE01001385">
    <property type="protein sequence ID" value="KUG18395.1"/>
    <property type="molecule type" value="Genomic_DNA"/>
</dbReference>
<reference evidence="1" key="1">
    <citation type="journal article" date="2015" name="Proc. Natl. Acad. Sci. U.S.A.">
        <title>Networks of energetic and metabolic interactions define dynamics in microbial communities.</title>
        <authorList>
            <person name="Embree M."/>
            <person name="Liu J.K."/>
            <person name="Al-Bassam M.M."/>
            <person name="Zengler K."/>
        </authorList>
    </citation>
    <scope>NUCLEOTIDE SEQUENCE</scope>
</reference>
<name>A0A0W8FC14_9ZZZZ</name>
<evidence type="ECO:0000313" key="1">
    <source>
        <dbReference type="EMBL" id="KUG18395.1"/>
    </source>
</evidence>
<dbReference type="AlphaFoldDB" id="A0A0W8FC14"/>
<gene>
    <name evidence="1" type="ORF">ASZ90_011897</name>
</gene>
<organism evidence="1">
    <name type="scientific">hydrocarbon metagenome</name>
    <dbReference type="NCBI Taxonomy" id="938273"/>
    <lineage>
        <taxon>unclassified sequences</taxon>
        <taxon>metagenomes</taxon>
        <taxon>ecological metagenomes</taxon>
    </lineage>
</organism>
<accession>A0A0W8FC14</accession>
<sequence>MAIPFSGLIILGRPGKTVHARISDRIYHNKAADQITA</sequence>
<proteinExistence type="predicted"/>
<protein>
    <submittedName>
        <fullName evidence="1">Uncharacterized protein</fullName>
    </submittedName>
</protein>
<comment type="caution">
    <text evidence="1">The sequence shown here is derived from an EMBL/GenBank/DDBJ whole genome shotgun (WGS) entry which is preliminary data.</text>
</comment>